<reference evidence="1 2" key="1">
    <citation type="journal article" date="2018" name="Sci. Rep.">
        <title>Genomic signatures of local adaptation to the degree of environmental predictability in rotifers.</title>
        <authorList>
            <person name="Franch-Gras L."/>
            <person name="Hahn C."/>
            <person name="Garcia-Roger E.M."/>
            <person name="Carmona M.J."/>
            <person name="Serra M."/>
            <person name="Gomez A."/>
        </authorList>
    </citation>
    <scope>NUCLEOTIDE SEQUENCE [LARGE SCALE GENOMIC DNA]</scope>
    <source>
        <strain evidence="1">HYR1</strain>
    </source>
</reference>
<dbReference type="AlphaFoldDB" id="A0A3M7SHT4"/>
<organism evidence="1 2">
    <name type="scientific">Brachionus plicatilis</name>
    <name type="common">Marine rotifer</name>
    <name type="synonym">Brachionus muelleri</name>
    <dbReference type="NCBI Taxonomy" id="10195"/>
    <lineage>
        <taxon>Eukaryota</taxon>
        <taxon>Metazoa</taxon>
        <taxon>Spiralia</taxon>
        <taxon>Gnathifera</taxon>
        <taxon>Rotifera</taxon>
        <taxon>Eurotatoria</taxon>
        <taxon>Monogononta</taxon>
        <taxon>Pseudotrocha</taxon>
        <taxon>Ploima</taxon>
        <taxon>Brachionidae</taxon>
        <taxon>Brachionus</taxon>
    </lineage>
</organism>
<accession>A0A3M7SHT4</accession>
<gene>
    <name evidence="1" type="ORF">BpHYR1_053239</name>
</gene>
<dbReference type="Proteomes" id="UP000276133">
    <property type="component" value="Unassembled WGS sequence"/>
</dbReference>
<protein>
    <submittedName>
        <fullName evidence="1">Uncharacterized protein</fullName>
    </submittedName>
</protein>
<sequence>MGMELGNMSHSANFEDDLSSTIKKPAFLENYKISSIRNNGIINLISKCLSPIGNKYKNHYTNKNILHGIYKSTIFTVKMTFYQEDGKFWIIFHRKVTDVMVKVSISRS</sequence>
<evidence type="ECO:0000313" key="1">
    <source>
        <dbReference type="EMBL" id="RNA35130.1"/>
    </source>
</evidence>
<name>A0A3M7SHT4_BRAPC</name>
<keyword evidence="2" id="KW-1185">Reference proteome</keyword>
<evidence type="ECO:0000313" key="2">
    <source>
        <dbReference type="Proteomes" id="UP000276133"/>
    </source>
</evidence>
<comment type="caution">
    <text evidence="1">The sequence shown here is derived from an EMBL/GenBank/DDBJ whole genome shotgun (WGS) entry which is preliminary data.</text>
</comment>
<dbReference type="EMBL" id="REGN01001371">
    <property type="protein sequence ID" value="RNA35130.1"/>
    <property type="molecule type" value="Genomic_DNA"/>
</dbReference>
<proteinExistence type="predicted"/>